<dbReference type="Proteomes" id="UP000649617">
    <property type="component" value="Unassembled WGS sequence"/>
</dbReference>
<dbReference type="OrthoDB" id="417481at2759"/>
<evidence type="ECO:0000313" key="5">
    <source>
        <dbReference type="EMBL" id="CAE7615710.1"/>
    </source>
</evidence>
<evidence type="ECO:0000256" key="2">
    <source>
        <dbReference type="SAM" id="Coils"/>
    </source>
</evidence>
<dbReference type="AlphaFoldDB" id="A0A812VER8"/>
<organism evidence="5 6">
    <name type="scientific">Symbiodinium pilosum</name>
    <name type="common">Dinoflagellate</name>
    <dbReference type="NCBI Taxonomy" id="2952"/>
    <lineage>
        <taxon>Eukaryota</taxon>
        <taxon>Sar</taxon>
        <taxon>Alveolata</taxon>
        <taxon>Dinophyceae</taxon>
        <taxon>Suessiales</taxon>
        <taxon>Symbiodiniaceae</taxon>
        <taxon>Symbiodinium</taxon>
    </lineage>
</organism>
<keyword evidence="1" id="KW-0694">RNA-binding</keyword>
<sequence length="296" mass="33164">MSFTALQEELRKTGMPFSRSALQSSADEASTGDDSEGSSFQPASKRYMGSDATRYSSPTEDAGDGSPESVAPAPWTIPMPGSKHKELIPGQQEFYSNTDLFRVMQELQRATANPLDVVNPTPYLPQDAGYFSDELAKQWLQKEVAELADLMAQRESEMQSLHQQLTMISALQTPMSQPQAPQLNQGLEMQIHMLRNQLDEISQMMRLSQPGPPPQTFTKSQSPSQEDEILTVMMRNIPNKYTQKMLIEEVNSVGFQGTYDFVYLPIDKESGANKGYAFVNFLRPDYAYAFKRAFNG</sequence>
<dbReference type="CDD" id="cd12277">
    <property type="entry name" value="RRM3_MEI2_EAR1_like"/>
    <property type="match status" value="1"/>
</dbReference>
<dbReference type="SUPFAM" id="SSF54928">
    <property type="entry name" value="RNA-binding domain, RBD"/>
    <property type="match status" value="1"/>
</dbReference>
<dbReference type="InterPro" id="IPR007201">
    <property type="entry name" value="Mei2-like_Rrm_C"/>
</dbReference>
<keyword evidence="6" id="KW-1185">Reference proteome</keyword>
<dbReference type="Pfam" id="PF04059">
    <property type="entry name" value="RRM_2"/>
    <property type="match status" value="1"/>
</dbReference>
<keyword evidence="2" id="KW-0175">Coiled coil</keyword>
<dbReference type="InterPro" id="IPR000504">
    <property type="entry name" value="RRM_dom"/>
</dbReference>
<gene>
    <name evidence="5" type="primary">ML4</name>
    <name evidence="5" type="ORF">SPIL2461_LOCUS16179</name>
</gene>
<name>A0A812VER8_SYMPI</name>
<dbReference type="PROSITE" id="PS50102">
    <property type="entry name" value="RRM"/>
    <property type="match status" value="1"/>
</dbReference>
<feature type="non-terminal residue" evidence="5">
    <location>
        <position position="1"/>
    </location>
</feature>
<proteinExistence type="predicted"/>
<feature type="region of interest" description="Disordered" evidence="3">
    <location>
        <begin position="1"/>
        <end position="73"/>
    </location>
</feature>
<dbReference type="EMBL" id="CAJNIZ010041558">
    <property type="protein sequence ID" value="CAE7615710.1"/>
    <property type="molecule type" value="Genomic_DNA"/>
</dbReference>
<evidence type="ECO:0000259" key="4">
    <source>
        <dbReference type="PROSITE" id="PS50102"/>
    </source>
</evidence>
<evidence type="ECO:0000256" key="3">
    <source>
        <dbReference type="SAM" id="MobiDB-lite"/>
    </source>
</evidence>
<feature type="coiled-coil region" evidence="2">
    <location>
        <begin position="144"/>
        <end position="204"/>
    </location>
</feature>
<evidence type="ECO:0000256" key="1">
    <source>
        <dbReference type="PROSITE-ProRule" id="PRU00176"/>
    </source>
</evidence>
<protein>
    <submittedName>
        <fullName evidence="5">ML4 protein</fullName>
    </submittedName>
</protein>
<reference evidence="5" key="1">
    <citation type="submission" date="2021-02" db="EMBL/GenBank/DDBJ databases">
        <authorList>
            <person name="Dougan E. K."/>
            <person name="Rhodes N."/>
            <person name="Thang M."/>
            <person name="Chan C."/>
        </authorList>
    </citation>
    <scope>NUCLEOTIDE SEQUENCE</scope>
</reference>
<dbReference type="Gene3D" id="3.30.70.330">
    <property type="match status" value="1"/>
</dbReference>
<comment type="caution">
    <text evidence="5">The sequence shown here is derived from an EMBL/GenBank/DDBJ whole genome shotgun (WGS) entry which is preliminary data.</text>
</comment>
<dbReference type="GO" id="GO:0003723">
    <property type="term" value="F:RNA binding"/>
    <property type="evidence" value="ECO:0007669"/>
    <property type="project" value="UniProtKB-UniRule"/>
</dbReference>
<dbReference type="InterPro" id="IPR012677">
    <property type="entry name" value="Nucleotide-bd_a/b_plait_sf"/>
</dbReference>
<evidence type="ECO:0000313" key="6">
    <source>
        <dbReference type="Proteomes" id="UP000649617"/>
    </source>
</evidence>
<dbReference type="InterPro" id="IPR035979">
    <property type="entry name" value="RBD_domain_sf"/>
</dbReference>
<feature type="domain" description="RRM" evidence="4">
    <location>
        <begin position="230"/>
        <end position="296"/>
    </location>
</feature>
<accession>A0A812VER8</accession>